<dbReference type="STRING" id="1235795.C812_01702"/>
<protein>
    <submittedName>
        <fullName evidence="1">Uncharacterized protein</fullName>
    </submittedName>
</protein>
<dbReference type="HOGENOM" id="CLU_2845617_0_0_9"/>
<dbReference type="EMBL" id="ASSZ01000013">
    <property type="protein sequence ID" value="EOS57382.1"/>
    <property type="molecule type" value="Genomic_DNA"/>
</dbReference>
<evidence type="ECO:0000313" key="1">
    <source>
        <dbReference type="EMBL" id="EOS57382.1"/>
    </source>
</evidence>
<name>R9LNT7_9BACL</name>
<proteinExistence type="predicted"/>
<reference evidence="1 2" key="1">
    <citation type="submission" date="2013-04" db="EMBL/GenBank/DDBJ databases">
        <title>The Genome Sequence of Paenibacillus barengoltzii G22.</title>
        <authorList>
            <consortium name="The Broad Institute Genomics Platform"/>
            <consortium name="The Broad Institute Genome Sequencing Center for Infectious Disease"/>
            <person name="Earl A."/>
            <person name="Xavier R."/>
            <person name="Elson C."/>
            <person name="Duck W."/>
            <person name="Walker B."/>
            <person name="Young S."/>
            <person name="Zeng Q."/>
            <person name="Gargeya S."/>
            <person name="Fitzgerald M."/>
            <person name="Haas B."/>
            <person name="Abouelleil A."/>
            <person name="Allen A.W."/>
            <person name="Alvarado L."/>
            <person name="Arachchi H.M."/>
            <person name="Berlin A.M."/>
            <person name="Chapman S.B."/>
            <person name="Gainer-Dewar J."/>
            <person name="Goldberg J."/>
            <person name="Griggs A."/>
            <person name="Gujja S."/>
            <person name="Hansen M."/>
            <person name="Howarth C."/>
            <person name="Imamovic A."/>
            <person name="Ireland A."/>
            <person name="Larimer J."/>
            <person name="McCowan C."/>
            <person name="Murphy C."/>
            <person name="Pearson M."/>
            <person name="Poon T.W."/>
            <person name="Priest M."/>
            <person name="Roberts A."/>
            <person name="Saif S."/>
            <person name="Shea T."/>
            <person name="Sisk P."/>
            <person name="Sykes S."/>
            <person name="Wortman J."/>
            <person name="Nusbaum C."/>
            <person name="Birren B."/>
        </authorList>
    </citation>
    <scope>NUCLEOTIDE SEQUENCE [LARGE SCALE GENOMIC DNA]</scope>
    <source>
        <strain evidence="1 2">G22</strain>
    </source>
</reference>
<dbReference type="PATRIC" id="fig|1235795.3.peg.1665"/>
<comment type="caution">
    <text evidence="1">The sequence shown here is derived from an EMBL/GenBank/DDBJ whole genome shotgun (WGS) entry which is preliminary data.</text>
</comment>
<dbReference type="Proteomes" id="UP000019598">
    <property type="component" value="Unassembled WGS sequence"/>
</dbReference>
<accession>R9LNT7</accession>
<organism evidence="1 2">
    <name type="scientific">Paenibacillus barengoltzii G22</name>
    <dbReference type="NCBI Taxonomy" id="1235795"/>
    <lineage>
        <taxon>Bacteria</taxon>
        <taxon>Bacillati</taxon>
        <taxon>Bacillota</taxon>
        <taxon>Bacilli</taxon>
        <taxon>Bacillales</taxon>
        <taxon>Paenibacillaceae</taxon>
        <taxon>Paenibacillus</taxon>
    </lineage>
</organism>
<dbReference type="AlphaFoldDB" id="R9LNT7"/>
<evidence type="ECO:0000313" key="2">
    <source>
        <dbReference type="Proteomes" id="UP000019598"/>
    </source>
</evidence>
<sequence length="65" mass="7716">MVNITFITLLFVVAHSLMTEFTTISCCHVQKYHSINCDPPYLTCTHTRFLQKYSYFELESLFFLK</sequence>
<gene>
    <name evidence="1" type="ORF">C812_01702</name>
</gene>